<sequence length="301" mass="32070">MRSALPLALTLCSLSFAQQVPSALTADPAQDTKYPASMVSLADLPSHGENLLGVFYLASGAGPHPTLVLMHGFPGYEQNLDLAQAIRRAGWNVLAVHYRGSWGVKGDFSFQHAIEDADSEVAFVSSPANAKKYRIDTSKIVVLGHSMGGYLVASAAAHDHKLAGVAMISAWNIGASFPPASIGGSQHDADEGVKKTLIERFTEENNGVPLAGCTVESLVNEMYEHRASLNFNDFASDLSSRPVLVITSDDGLGPADQTFATALKKAGNARVTEAHFPTDHAYSDHRLALTTVVLNWLATLQ</sequence>
<dbReference type="EMBL" id="JACHEK010000007">
    <property type="protein sequence ID" value="MBB6145739.1"/>
    <property type="molecule type" value="Genomic_DNA"/>
</dbReference>
<dbReference type="RefSeq" id="WP_184085051.1">
    <property type="nucleotide sequence ID" value="NZ_JACHEK010000007.1"/>
</dbReference>
<evidence type="ECO:0000259" key="4">
    <source>
        <dbReference type="Pfam" id="PF12697"/>
    </source>
</evidence>
<feature type="signal peptide" evidence="3">
    <location>
        <begin position="1"/>
        <end position="17"/>
    </location>
</feature>
<keyword evidence="6" id="KW-1185">Reference proteome</keyword>
<evidence type="ECO:0000256" key="2">
    <source>
        <dbReference type="ARBA" id="ARBA00038115"/>
    </source>
</evidence>
<dbReference type="GO" id="GO:0052689">
    <property type="term" value="F:carboxylic ester hydrolase activity"/>
    <property type="evidence" value="ECO:0007669"/>
    <property type="project" value="UniProtKB-ARBA"/>
</dbReference>
<accession>A0A841K1A4</accession>
<keyword evidence="1" id="KW-0378">Hydrolase</keyword>
<evidence type="ECO:0000313" key="5">
    <source>
        <dbReference type="EMBL" id="MBB6145739.1"/>
    </source>
</evidence>
<evidence type="ECO:0000256" key="1">
    <source>
        <dbReference type="ARBA" id="ARBA00022801"/>
    </source>
</evidence>
<keyword evidence="3" id="KW-0732">Signal</keyword>
<proteinExistence type="inferred from homology"/>
<dbReference type="PANTHER" id="PTHR22946">
    <property type="entry name" value="DIENELACTONE HYDROLASE DOMAIN-CONTAINING PROTEIN-RELATED"/>
    <property type="match status" value="1"/>
</dbReference>
<dbReference type="SUPFAM" id="SSF53474">
    <property type="entry name" value="alpha/beta-Hydrolases"/>
    <property type="match status" value="1"/>
</dbReference>
<comment type="similarity">
    <text evidence="2">Belongs to the AB hydrolase superfamily. FUS2 hydrolase family.</text>
</comment>
<dbReference type="Pfam" id="PF12697">
    <property type="entry name" value="Abhydrolase_6"/>
    <property type="match status" value="1"/>
</dbReference>
<dbReference type="AlphaFoldDB" id="A0A841K1A4"/>
<dbReference type="Gene3D" id="3.40.50.1820">
    <property type="entry name" value="alpha/beta hydrolase"/>
    <property type="match status" value="1"/>
</dbReference>
<dbReference type="Proteomes" id="UP000538666">
    <property type="component" value="Unassembled WGS sequence"/>
</dbReference>
<dbReference type="PANTHER" id="PTHR22946:SF9">
    <property type="entry name" value="POLYKETIDE TRANSFERASE AF380"/>
    <property type="match status" value="1"/>
</dbReference>
<evidence type="ECO:0000313" key="6">
    <source>
        <dbReference type="Proteomes" id="UP000538666"/>
    </source>
</evidence>
<gene>
    <name evidence="5" type="ORF">HNQ77_003700</name>
</gene>
<organism evidence="5 6">
    <name type="scientific">Silvibacterium bohemicum</name>
    <dbReference type="NCBI Taxonomy" id="1577686"/>
    <lineage>
        <taxon>Bacteria</taxon>
        <taxon>Pseudomonadati</taxon>
        <taxon>Acidobacteriota</taxon>
        <taxon>Terriglobia</taxon>
        <taxon>Terriglobales</taxon>
        <taxon>Acidobacteriaceae</taxon>
        <taxon>Silvibacterium</taxon>
    </lineage>
</organism>
<feature type="chain" id="PRO_5032469780" evidence="3">
    <location>
        <begin position="18"/>
        <end position="301"/>
    </location>
</feature>
<feature type="domain" description="AB hydrolase-1" evidence="4">
    <location>
        <begin position="67"/>
        <end position="282"/>
    </location>
</feature>
<dbReference type="InterPro" id="IPR050261">
    <property type="entry name" value="FrsA_esterase"/>
</dbReference>
<name>A0A841K1A4_9BACT</name>
<reference evidence="5 6" key="1">
    <citation type="submission" date="2020-08" db="EMBL/GenBank/DDBJ databases">
        <title>Genomic Encyclopedia of Type Strains, Phase IV (KMG-IV): sequencing the most valuable type-strain genomes for metagenomic binning, comparative biology and taxonomic classification.</title>
        <authorList>
            <person name="Goeker M."/>
        </authorList>
    </citation>
    <scope>NUCLEOTIDE SEQUENCE [LARGE SCALE GENOMIC DNA]</scope>
    <source>
        <strain evidence="5 6">DSM 103733</strain>
    </source>
</reference>
<protein>
    <submittedName>
        <fullName evidence="5">Acetyl esterase/lipase</fullName>
    </submittedName>
</protein>
<comment type="caution">
    <text evidence="5">The sequence shown here is derived from an EMBL/GenBank/DDBJ whole genome shotgun (WGS) entry which is preliminary data.</text>
</comment>
<dbReference type="InterPro" id="IPR000073">
    <property type="entry name" value="AB_hydrolase_1"/>
</dbReference>
<dbReference type="InterPro" id="IPR029058">
    <property type="entry name" value="AB_hydrolase_fold"/>
</dbReference>
<evidence type="ECO:0000256" key="3">
    <source>
        <dbReference type="SAM" id="SignalP"/>
    </source>
</evidence>